<feature type="region of interest" description="Disordered" evidence="10">
    <location>
        <begin position="38"/>
        <end position="61"/>
    </location>
</feature>
<evidence type="ECO:0000256" key="4">
    <source>
        <dbReference type="ARBA" id="ARBA00022723"/>
    </source>
</evidence>
<evidence type="ECO:0000256" key="1">
    <source>
        <dbReference type="ARBA" id="ARBA00002494"/>
    </source>
</evidence>
<dbReference type="EMBL" id="BAABAH010000017">
    <property type="protein sequence ID" value="GAA3832023.1"/>
    <property type="molecule type" value="Genomic_DNA"/>
</dbReference>
<dbReference type="InterPro" id="IPR014349">
    <property type="entry name" value="Rieske_Fe-S_prot"/>
</dbReference>
<dbReference type="InterPro" id="IPR036922">
    <property type="entry name" value="Rieske_2Fe-2S_sf"/>
</dbReference>
<dbReference type="PRINTS" id="PR00162">
    <property type="entry name" value="RIESKE"/>
</dbReference>
<dbReference type="Proteomes" id="UP001501821">
    <property type="component" value="Unassembled WGS sequence"/>
</dbReference>
<dbReference type="InterPro" id="IPR017941">
    <property type="entry name" value="Rieske_2Fe-2S"/>
</dbReference>
<dbReference type="PANTHER" id="PTHR10134">
    <property type="entry name" value="CYTOCHROME B-C1 COMPLEX SUBUNIT RIESKE, MITOCHONDRIAL"/>
    <property type="match status" value="1"/>
</dbReference>
<evidence type="ECO:0000256" key="6">
    <source>
        <dbReference type="ARBA" id="ARBA00023014"/>
    </source>
</evidence>
<accession>A0ABP7J288</accession>
<keyword evidence="11" id="KW-0732">Signal</keyword>
<feature type="signal peptide" evidence="11">
    <location>
        <begin position="1"/>
        <end position="31"/>
    </location>
</feature>
<evidence type="ECO:0000256" key="8">
    <source>
        <dbReference type="ARBA" id="ARBA00029586"/>
    </source>
</evidence>
<dbReference type="PROSITE" id="PS51318">
    <property type="entry name" value="TAT"/>
    <property type="match status" value="1"/>
</dbReference>
<comment type="function">
    <text evidence="1">Iron-sulfur subunit of the cytochrome bc1 complex, an essential component of the respiratory electron transport chain required for ATP synthesis. The bc1 complex catalyzes the oxidation of menaquinol and the reduction of cytochrome c in the respiratory chain. The bc1 complex operates through a Q-cycle mechanism that couples electron transfer to generation of the proton gradient that drives ATP synthesis.</text>
</comment>
<dbReference type="InterPro" id="IPR006311">
    <property type="entry name" value="TAT_signal"/>
</dbReference>
<evidence type="ECO:0000256" key="10">
    <source>
        <dbReference type="SAM" id="MobiDB-lite"/>
    </source>
</evidence>
<evidence type="ECO:0000256" key="9">
    <source>
        <dbReference type="ARBA" id="ARBA00034078"/>
    </source>
</evidence>
<keyword evidence="4" id="KW-0479">Metal-binding</keyword>
<dbReference type="PROSITE" id="PS51257">
    <property type="entry name" value="PROKAR_LIPOPROTEIN"/>
    <property type="match status" value="1"/>
</dbReference>
<keyword evidence="7" id="KW-1015">Disulfide bond</keyword>
<dbReference type="PROSITE" id="PS51296">
    <property type="entry name" value="RIESKE"/>
    <property type="match status" value="1"/>
</dbReference>
<proteinExistence type="predicted"/>
<keyword evidence="6" id="KW-0411">Iron-sulfur</keyword>
<evidence type="ECO:0000313" key="13">
    <source>
        <dbReference type="EMBL" id="GAA3832023.1"/>
    </source>
</evidence>
<dbReference type="CDD" id="cd03467">
    <property type="entry name" value="Rieske"/>
    <property type="match status" value="1"/>
</dbReference>
<evidence type="ECO:0000256" key="7">
    <source>
        <dbReference type="ARBA" id="ARBA00023157"/>
    </source>
</evidence>
<dbReference type="SUPFAM" id="SSF50022">
    <property type="entry name" value="ISP domain"/>
    <property type="match status" value="1"/>
</dbReference>
<evidence type="ECO:0000256" key="11">
    <source>
        <dbReference type="SAM" id="SignalP"/>
    </source>
</evidence>
<evidence type="ECO:0000259" key="12">
    <source>
        <dbReference type="PROSITE" id="PS51296"/>
    </source>
</evidence>
<comment type="cofactor">
    <cofactor evidence="9">
        <name>[2Fe-2S] cluster</name>
        <dbReference type="ChEBI" id="CHEBI:190135"/>
    </cofactor>
</comment>
<name>A0ABP7J288_9ACTN</name>
<dbReference type="InterPro" id="IPR005805">
    <property type="entry name" value="Rieske_Fe-S_prot_C"/>
</dbReference>
<dbReference type="Gene3D" id="2.102.10.10">
    <property type="entry name" value="Rieske [2Fe-2S] iron-sulphur domain"/>
    <property type="match status" value="1"/>
</dbReference>
<keyword evidence="14" id="KW-1185">Reference proteome</keyword>
<keyword evidence="5" id="KW-0408">Iron</keyword>
<gene>
    <name evidence="13" type="ORF">GCM10022242_36540</name>
</gene>
<dbReference type="Pfam" id="PF00355">
    <property type="entry name" value="Rieske"/>
    <property type="match status" value="1"/>
</dbReference>
<evidence type="ECO:0000256" key="5">
    <source>
        <dbReference type="ARBA" id="ARBA00023004"/>
    </source>
</evidence>
<feature type="chain" id="PRO_5046377366" description="Cytochrome bc1 complex Rieske iron-sulfur subunit" evidence="11">
    <location>
        <begin position="32"/>
        <end position="155"/>
    </location>
</feature>
<sequence length="155" mass="14551">MSNLSRMTSPLSRRQAIAGATAAAVGVPLLAACSSGSGSGTDSTGGSGGANGGGAPEQKAGAALVATADVPVGGGVILSGPGLVVTQPSQGEFKAFSSTCTHAGCTVSQVSGGEIVCPCHGSQFSITDGSVDGGPAPSPLPSVAVQVKGDQVVAG</sequence>
<organism evidence="13 14">
    <name type="scientific">Nocardioides panacisoli</name>
    <dbReference type="NCBI Taxonomy" id="627624"/>
    <lineage>
        <taxon>Bacteria</taxon>
        <taxon>Bacillati</taxon>
        <taxon>Actinomycetota</taxon>
        <taxon>Actinomycetes</taxon>
        <taxon>Propionibacteriales</taxon>
        <taxon>Nocardioidaceae</taxon>
        <taxon>Nocardioides</taxon>
    </lineage>
</organism>
<evidence type="ECO:0000313" key="14">
    <source>
        <dbReference type="Proteomes" id="UP001501821"/>
    </source>
</evidence>
<reference evidence="14" key="1">
    <citation type="journal article" date="2019" name="Int. J. Syst. Evol. Microbiol.">
        <title>The Global Catalogue of Microorganisms (GCM) 10K type strain sequencing project: providing services to taxonomists for standard genome sequencing and annotation.</title>
        <authorList>
            <consortium name="The Broad Institute Genomics Platform"/>
            <consortium name="The Broad Institute Genome Sequencing Center for Infectious Disease"/>
            <person name="Wu L."/>
            <person name="Ma J."/>
        </authorList>
    </citation>
    <scope>NUCLEOTIDE SEQUENCE [LARGE SCALE GENOMIC DNA]</scope>
    <source>
        <strain evidence="14">JCM 16953</strain>
    </source>
</reference>
<keyword evidence="3" id="KW-0001">2Fe-2S</keyword>
<evidence type="ECO:0000256" key="3">
    <source>
        <dbReference type="ARBA" id="ARBA00022714"/>
    </source>
</evidence>
<evidence type="ECO:0000256" key="2">
    <source>
        <dbReference type="ARBA" id="ARBA00015816"/>
    </source>
</evidence>
<comment type="caution">
    <text evidence="13">The sequence shown here is derived from an EMBL/GenBank/DDBJ whole genome shotgun (WGS) entry which is preliminary data.</text>
</comment>
<feature type="compositionally biased region" description="Gly residues" evidence="10">
    <location>
        <begin position="38"/>
        <end position="55"/>
    </location>
</feature>
<feature type="domain" description="Rieske" evidence="12">
    <location>
        <begin position="62"/>
        <end position="154"/>
    </location>
</feature>
<protein>
    <recommendedName>
        <fullName evidence="2">Cytochrome bc1 complex Rieske iron-sulfur subunit</fullName>
    </recommendedName>
    <alternativeName>
        <fullName evidence="8">Cytochrome bc1 reductase complex subunit QcrA</fullName>
    </alternativeName>
</protein>